<dbReference type="Gene3D" id="2.160.10.10">
    <property type="entry name" value="Hexapeptide repeat proteins"/>
    <property type="match status" value="1"/>
</dbReference>
<evidence type="ECO:0000259" key="2">
    <source>
        <dbReference type="Pfam" id="PF17836"/>
    </source>
</evidence>
<dbReference type="InterPro" id="IPR001451">
    <property type="entry name" value="Hexapep"/>
</dbReference>
<evidence type="ECO:0000256" key="1">
    <source>
        <dbReference type="ARBA" id="ARBA00007274"/>
    </source>
</evidence>
<comment type="caution">
    <text evidence="3">The sequence shown here is derived from an EMBL/GenBank/DDBJ whole genome shotgun (WGS) entry which is preliminary data.</text>
</comment>
<comment type="similarity">
    <text evidence="1">Belongs to the transferase hexapeptide repeat family.</text>
</comment>
<dbReference type="InterPro" id="IPR041561">
    <property type="entry name" value="PglD_N"/>
</dbReference>
<dbReference type="InterPro" id="IPR050179">
    <property type="entry name" value="Trans_hexapeptide_repeat"/>
</dbReference>
<dbReference type="Proteomes" id="UP001500738">
    <property type="component" value="Unassembled WGS sequence"/>
</dbReference>
<dbReference type="PANTHER" id="PTHR43300:SF7">
    <property type="entry name" value="UDP-N-ACETYLBACILLOSAMINE N-ACETYLTRANSFERASE"/>
    <property type="match status" value="1"/>
</dbReference>
<proteinExistence type="inferred from homology"/>
<keyword evidence="4" id="KW-1185">Reference proteome</keyword>
<name>A0ABN1M4K8_9SPHN</name>
<evidence type="ECO:0000313" key="4">
    <source>
        <dbReference type="Proteomes" id="UP001500738"/>
    </source>
</evidence>
<dbReference type="SUPFAM" id="SSF51161">
    <property type="entry name" value="Trimeric LpxA-like enzymes"/>
    <property type="match status" value="1"/>
</dbReference>
<dbReference type="InterPro" id="IPR011004">
    <property type="entry name" value="Trimer_LpxA-like_sf"/>
</dbReference>
<organism evidence="3 4">
    <name type="scientific">Sphingopyxis soli</name>
    <dbReference type="NCBI Taxonomy" id="592051"/>
    <lineage>
        <taxon>Bacteria</taxon>
        <taxon>Pseudomonadati</taxon>
        <taxon>Pseudomonadota</taxon>
        <taxon>Alphaproteobacteria</taxon>
        <taxon>Sphingomonadales</taxon>
        <taxon>Sphingomonadaceae</taxon>
        <taxon>Sphingopyxis</taxon>
    </lineage>
</organism>
<accession>A0ABN1M4K8</accession>
<dbReference type="Gene3D" id="3.40.50.20">
    <property type="match status" value="1"/>
</dbReference>
<reference evidence="3 4" key="1">
    <citation type="journal article" date="2019" name="Int. J. Syst. Evol. Microbiol.">
        <title>The Global Catalogue of Microorganisms (GCM) 10K type strain sequencing project: providing services to taxonomists for standard genome sequencing and annotation.</title>
        <authorList>
            <consortium name="The Broad Institute Genomics Platform"/>
            <consortium name="The Broad Institute Genome Sequencing Center for Infectious Disease"/>
            <person name="Wu L."/>
            <person name="Ma J."/>
        </authorList>
    </citation>
    <scope>NUCLEOTIDE SEQUENCE [LARGE SCALE GENOMIC DNA]</scope>
    <source>
        <strain evidence="3 4">JCM 15910</strain>
    </source>
</reference>
<feature type="domain" description="PglD N-terminal" evidence="2">
    <location>
        <begin position="3"/>
        <end position="67"/>
    </location>
</feature>
<dbReference type="RefSeq" id="WP_215353261.1">
    <property type="nucleotide sequence ID" value="NZ_BAAAFE010000007.1"/>
</dbReference>
<dbReference type="PANTHER" id="PTHR43300">
    <property type="entry name" value="ACETYLTRANSFERASE"/>
    <property type="match status" value="1"/>
</dbReference>
<evidence type="ECO:0000313" key="3">
    <source>
        <dbReference type="EMBL" id="GAA0864154.1"/>
    </source>
</evidence>
<sequence>MSRILLVGGGGFAKEVHEIADLNGHDVVGYVADAPGVAALPHLGPVEAIADLKAQFDHFVIAFGAVDRKSLARRAELIGRIDQLGLSSVALVSPHATISRGAEVAPGAIVAHGVVVSVDATIGAHAILNSSAVVGHDAIIGARAIVAPCAFVGGAAVIGGDSLLGPNSVVLEGRSVGSNVIVSLGSLVLRDVAEGMTVLPTRSQARH</sequence>
<protein>
    <submittedName>
        <fullName evidence="3">Acetyltransferase</fullName>
    </submittedName>
</protein>
<dbReference type="Pfam" id="PF17836">
    <property type="entry name" value="PglD_N"/>
    <property type="match status" value="1"/>
</dbReference>
<gene>
    <name evidence="3" type="ORF">GCM10009115_17540</name>
</gene>
<dbReference type="EMBL" id="BAAAFE010000007">
    <property type="protein sequence ID" value="GAA0864154.1"/>
    <property type="molecule type" value="Genomic_DNA"/>
</dbReference>
<dbReference type="Pfam" id="PF00132">
    <property type="entry name" value="Hexapep"/>
    <property type="match status" value="1"/>
</dbReference>